<evidence type="ECO:0000256" key="7">
    <source>
        <dbReference type="ARBA" id="ARBA00023163"/>
    </source>
</evidence>
<dbReference type="SUPFAM" id="SSF52172">
    <property type="entry name" value="CheY-like"/>
    <property type="match status" value="1"/>
</dbReference>
<evidence type="ECO:0000313" key="14">
    <source>
        <dbReference type="EMBL" id="ERN13621.1"/>
    </source>
</evidence>
<dbReference type="EMBL" id="KI392567">
    <property type="protein sequence ID" value="ERN13621.1"/>
    <property type="molecule type" value="Genomic_DNA"/>
</dbReference>
<dbReference type="PROSITE" id="PS51294">
    <property type="entry name" value="HTH_MYB"/>
    <property type="match status" value="1"/>
</dbReference>
<keyword evidence="5 9" id="KW-0238">DNA-binding</keyword>
<dbReference type="FunFam" id="1.10.10.60:FF:000007">
    <property type="entry name" value="Two-component response regulator"/>
    <property type="match status" value="1"/>
</dbReference>
<dbReference type="InterPro" id="IPR009057">
    <property type="entry name" value="Homeodomain-like_sf"/>
</dbReference>
<dbReference type="Pfam" id="PF00249">
    <property type="entry name" value="Myb_DNA-binding"/>
    <property type="match status" value="1"/>
</dbReference>
<dbReference type="AlphaFoldDB" id="W1PZU7"/>
<feature type="domain" description="Response regulatory" evidence="12">
    <location>
        <begin position="15"/>
        <end position="130"/>
    </location>
</feature>
<keyword evidence="6 9" id="KW-0010">Activator</keyword>
<evidence type="ECO:0000256" key="9">
    <source>
        <dbReference type="PIRNR" id="PIRNR036392"/>
    </source>
</evidence>
<keyword evidence="15" id="KW-1185">Reference proteome</keyword>
<evidence type="ECO:0000259" key="12">
    <source>
        <dbReference type="PROSITE" id="PS50110"/>
    </source>
</evidence>
<dbReference type="InterPro" id="IPR045279">
    <property type="entry name" value="ARR-like"/>
</dbReference>
<dbReference type="GO" id="GO:0000160">
    <property type="term" value="P:phosphorelay signal transduction system"/>
    <property type="evidence" value="ECO:0007669"/>
    <property type="project" value="UniProtKB-KW"/>
</dbReference>
<keyword evidence="2 10" id="KW-0597">Phosphoprotein</keyword>
<evidence type="ECO:0000256" key="1">
    <source>
        <dbReference type="ARBA" id="ARBA00004123"/>
    </source>
</evidence>
<dbReference type="GO" id="GO:0005634">
    <property type="term" value="C:nucleus"/>
    <property type="evidence" value="ECO:0007669"/>
    <property type="project" value="UniProtKB-SubCell"/>
</dbReference>
<name>W1PZU7_AMBTC</name>
<dbReference type="eggNOG" id="KOG1601">
    <property type="taxonomic scope" value="Eukaryota"/>
</dbReference>
<accession>W1PZU7</accession>
<evidence type="ECO:0000256" key="10">
    <source>
        <dbReference type="PROSITE-ProRule" id="PRU00169"/>
    </source>
</evidence>
<dbReference type="InterPro" id="IPR001789">
    <property type="entry name" value="Sig_transdc_resp-reg_receiver"/>
</dbReference>
<protein>
    <recommendedName>
        <fullName evidence="9">Two-component response regulator</fullName>
    </recommendedName>
</protein>
<dbReference type="Gene3D" id="1.10.10.60">
    <property type="entry name" value="Homeodomain-like"/>
    <property type="match status" value="1"/>
</dbReference>
<keyword evidence="8 9" id="KW-0539">Nucleus</keyword>
<comment type="subcellular location">
    <subcellularLocation>
        <location evidence="1 9">Nucleus</location>
    </subcellularLocation>
</comment>
<feature type="compositionally biased region" description="Low complexity" evidence="11">
    <location>
        <begin position="261"/>
        <end position="283"/>
    </location>
</feature>
<dbReference type="KEGG" id="atr:18441867"/>
<feature type="modified residue" description="4-aspartylphosphate" evidence="10">
    <location>
        <position position="66"/>
    </location>
</feature>
<dbReference type="InterPro" id="IPR001005">
    <property type="entry name" value="SANT/Myb"/>
</dbReference>
<evidence type="ECO:0000256" key="4">
    <source>
        <dbReference type="ARBA" id="ARBA00023015"/>
    </source>
</evidence>
<dbReference type="PANTHER" id="PTHR43874">
    <property type="entry name" value="TWO-COMPONENT RESPONSE REGULATOR"/>
    <property type="match status" value="1"/>
</dbReference>
<evidence type="ECO:0000256" key="11">
    <source>
        <dbReference type="SAM" id="MobiDB-lite"/>
    </source>
</evidence>
<evidence type="ECO:0000256" key="3">
    <source>
        <dbReference type="ARBA" id="ARBA00023012"/>
    </source>
</evidence>
<dbReference type="InterPro" id="IPR017053">
    <property type="entry name" value="Response_reg_B-typ_pln"/>
</dbReference>
<dbReference type="GO" id="GO:0003700">
    <property type="term" value="F:DNA-binding transcription factor activity"/>
    <property type="evidence" value="ECO:0007669"/>
    <property type="project" value="UniProtKB-UniRule"/>
</dbReference>
<keyword evidence="4 9" id="KW-0805">Transcription regulation</keyword>
<dbReference type="Proteomes" id="UP000017836">
    <property type="component" value="Unassembled WGS sequence"/>
</dbReference>
<dbReference type="SMART" id="SM00448">
    <property type="entry name" value="REC"/>
    <property type="match status" value="1"/>
</dbReference>
<evidence type="ECO:0000259" key="13">
    <source>
        <dbReference type="PROSITE" id="PS51294"/>
    </source>
</evidence>
<dbReference type="OrthoDB" id="60033at2759"/>
<evidence type="ECO:0000313" key="15">
    <source>
        <dbReference type="Proteomes" id="UP000017836"/>
    </source>
</evidence>
<dbReference type="SUPFAM" id="SSF46689">
    <property type="entry name" value="Homeodomain-like"/>
    <property type="match status" value="1"/>
</dbReference>
<dbReference type="GO" id="GO:0009736">
    <property type="term" value="P:cytokinin-activated signaling pathway"/>
    <property type="evidence" value="ECO:0007669"/>
    <property type="project" value="InterPro"/>
</dbReference>
<organism evidence="14 15">
    <name type="scientific">Amborella trichopoda</name>
    <dbReference type="NCBI Taxonomy" id="13333"/>
    <lineage>
        <taxon>Eukaryota</taxon>
        <taxon>Viridiplantae</taxon>
        <taxon>Streptophyta</taxon>
        <taxon>Embryophyta</taxon>
        <taxon>Tracheophyta</taxon>
        <taxon>Spermatophyta</taxon>
        <taxon>Magnoliopsida</taxon>
        <taxon>Amborellales</taxon>
        <taxon>Amborellaceae</taxon>
        <taxon>Amborella</taxon>
    </lineage>
</organism>
<proteinExistence type="predicted"/>
<feature type="region of interest" description="Disordered" evidence="11">
    <location>
        <begin position="172"/>
        <end position="193"/>
    </location>
</feature>
<dbReference type="SMR" id="W1PZU7"/>
<dbReference type="PIRSF" id="PIRSF036392">
    <property type="entry name" value="RR_ARR_type-B"/>
    <property type="match status" value="1"/>
</dbReference>
<dbReference type="Pfam" id="PF00072">
    <property type="entry name" value="Response_reg"/>
    <property type="match status" value="1"/>
</dbReference>
<feature type="domain" description="HTH myb-type" evidence="13">
    <location>
        <begin position="191"/>
        <end position="250"/>
    </location>
</feature>
<dbReference type="HOGENOM" id="CLU_024359_3_0_1"/>
<dbReference type="GO" id="GO:0003677">
    <property type="term" value="F:DNA binding"/>
    <property type="evidence" value="ECO:0007669"/>
    <property type="project" value="UniProtKB-KW"/>
</dbReference>
<feature type="region of interest" description="Disordered" evidence="11">
    <location>
        <begin position="254"/>
        <end position="285"/>
    </location>
</feature>
<dbReference type="PROSITE" id="PS50110">
    <property type="entry name" value="RESPONSE_REGULATORY"/>
    <property type="match status" value="1"/>
</dbReference>
<gene>
    <name evidence="14" type="ORF">AMTR_s00049p00081480</name>
</gene>
<dbReference type="Gene3D" id="3.40.50.2300">
    <property type="match status" value="1"/>
</dbReference>
<evidence type="ECO:0000256" key="2">
    <source>
        <dbReference type="ARBA" id="ARBA00022553"/>
    </source>
</evidence>
<evidence type="ECO:0000256" key="8">
    <source>
        <dbReference type="ARBA" id="ARBA00023242"/>
    </source>
</evidence>
<dbReference type="InterPro" id="IPR011006">
    <property type="entry name" value="CheY-like_superfamily"/>
</dbReference>
<dbReference type="InterPro" id="IPR017930">
    <property type="entry name" value="Myb_dom"/>
</dbReference>
<sequence>MESVLPSSQFPNGLRVLVVDDDLTWLKILEKMLKKCLYKVTTCNLAEDALKMLRERKDGFDIVISDVNMPDMDGFKLLELVGLEMDLPVLMMSVDDEKSRVMKGVKHGACDYLLKPVRMKELRNIWQHVYRKKLLETKDMDFNEDFQRLRKGSDDSDEGSLFYGGDLKLSKKRKDAKDEDGDDKDTNDPASVKKPRVNWTVDLHEQFVDAVHQIGIDKVGPKKILDLMHVPGLTRENVASHLQKYRLYLARLQRQPEGTMPPNSNSREPPESQGSNSTFSGSSDETILPQNALSEIHDEFTSLHKTVTKRALALSKLDLLDVQKQDPVCHEGLQFISFGNTVYCEDYTSSTFPWQQHANEELPTLQIKQQHANEKIPAMHINQQSCVGDCTNLEVPFQQPDIQIQLNHPLSSGHPYSSDFIERTRMTNKGTFDLLNQTKQPITDCKLDHVSPLGSSADSMITFCLERNYPSTKTYELESYWDFPHININLQGGSTVASSMASQFEELHLRSVQSHGHVKDFVPNGMEMIHLNDSISAAEIPSFFYEETSISSDDLFNLMDDSLLTEGMSNLSHQLISSSISSPMLRDTWSTPINWVEM</sequence>
<comment type="function">
    <text evidence="9">Transcriptional activator that binds specific DNA sequence.</text>
</comment>
<dbReference type="Gramene" id="ERN13621">
    <property type="protein sequence ID" value="ERN13621"/>
    <property type="gene ID" value="AMTR_s00049p00081480"/>
</dbReference>
<reference evidence="15" key="1">
    <citation type="journal article" date="2013" name="Science">
        <title>The Amborella genome and the evolution of flowering plants.</title>
        <authorList>
            <consortium name="Amborella Genome Project"/>
        </authorList>
    </citation>
    <scope>NUCLEOTIDE SEQUENCE [LARGE SCALE GENOMIC DNA]</scope>
</reference>
<evidence type="ECO:0000256" key="6">
    <source>
        <dbReference type="ARBA" id="ARBA00023159"/>
    </source>
</evidence>
<dbReference type="NCBIfam" id="TIGR01557">
    <property type="entry name" value="myb_SHAQKYF"/>
    <property type="match status" value="1"/>
</dbReference>
<keyword evidence="7 9" id="KW-0804">Transcription</keyword>
<dbReference type="CDD" id="cd17584">
    <property type="entry name" value="REC_typeB_ARR-like"/>
    <property type="match status" value="1"/>
</dbReference>
<evidence type="ECO:0000256" key="5">
    <source>
        <dbReference type="ARBA" id="ARBA00023125"/>
    </source>
</evidence>
<dbReference type="PANTHER" id="PTHR43874:SF137">
    <property type="entry name" value="TWO-COMPONENT RESPONSE REGULATOR ARR11"/>
    <property type="match status" value="1"/>
</dbReference>
<dbReference type="InterPro" id="IPR006447">
    <property type="entry name" value="Myb_dom_plants"/>
</dbReference>
<keyword evidence="3 9" id="KW-0902">Two-component regulatory system</keyword>